<evidence type="ECO:0000256" key="4">
    <source>
        <dbReference type="HAMAP-Rule" id="MF_01914"/>
    </source>
</evidence>
<dbReference type="GO" id="GO:0001530">
    <property type="term" value="F:lipopolysaccharide binding"/>
    <property type="evidence" value="ECO:0007669"/>
    <property type="project" value="InterPro"/>
</dbReference>
<comment type="function">
    <text evidence="4">Involved in the assembly of lipopolysaccharide (LPS). Required for the translocation of LPS from the inner membrane to the outer membrane. May form a bridge between the inner membrane and the outer membrane, via interactions with LptC and LptD, thereby facilitating LPS transfer across the periplasm.</text>
</comment>
<protein>
    <recommendedName>
        <fullName evidence="4">Lipopolysaccharide export system protein LptA</fullName>
    </recommendedName>
</protein>
<dbReference type="GO" id="GO:0009279">
    <property type="term" value="C:cell outer membrane"/>
    <property type="evidence" value="ECO:0007669"/>
    <property type="project" value="TreeGrafter"/>
</dbReference>
<gene>
    <name evidence="4 6" type="primary">lptA</name>
    <name evidence="6" type="ORF">GCM10017161_02170</name>
</gene>
<dbReference type="Pfam" id="PF03968">
    <property type="entry name" value="LptD_N"/>
    <property type="match status" value="1"/>
</dbReference>
<keyword evidence="1 4" id="KW-0813">Transport</keyword>
<dbReference type="Proteomes" id="UP000623842">
    <property type="component" value="Unassembled WGS sequence"/>
</dbReference>
<dbReference type="Gene3D" id="2.60.450.10">
    <property type="entry name" value="Lipopolysaccharide (LPS) transport protein A like domain"/>
    <property type="match status" value="1"/>
</dbReference>
<comment type="caution">
    <text evidence="6">The sequence shown here is derived from an EMBL/GenBank/DDBJ whole genome shotgun (WGS) entry which is preliminary data.</text>
</comment>
<evidence type="ECO:0000259" key="5">
    <source>
        <dbReference type="Pfam" id="PF03968"/>
    </source>
</evidence>
<dbReference type="NCBIfam" id="TIGR03002">
    <property type="entry name" value="outer_YhbN_LptA"/>
    <property type="match status" value="1"/>
</dbReference>
<proteinExistence type="inferred from homology"/>
<dbReference type="GO" id="GO:0015920">
    <property type="term" value="P:lipopolysaccharide transport"/>
    <property type="evidence" value="ECO:0007669"/>
    <property type="project" value="UniProtKB-UniRule"/>
</dbReference>
<dbReference type="GO" id="GO:0030288">
    <property type="term" value="C:outer membrane-bounded periplasmic space"/>
    <property type="evidence" value="ECO:0007669"/>
    <property type="project" value="TreeGrafter"/>
</dbReference>
<dbReference type="GO" id="GO:0043165">
    <property type="term" value="P:Gram-negative-bacterium-type cell outer membrane assembly"/>
    <property type="evidence" value="ECO:0007669"/>
    <property type="project" value="UniProtKB-UniRule"/>
</dbReference>
<comment type="similarity">
    <text evidence="4">Belongs to the LptA family.</text>
</comment>
<name>A0A919EH40_9GAMM</name>
<sequence>MGLIFSTSFIANAAKIDAQKEVNIASSRTHADIKNKIISYIENVTITQGSLSIKAELVQVLTDSKTQFKTYIAKGKPATFKQTLDDGTPIYLQAEEIKYEPEKHIVVISGNAELRQEGSKMNGSVITYNFLTEEVLADSIDDEQVKSVIQPKQLEKIKSKDKN</sequence>
<dbReference type="HAMAP" id="MF_01914">
    <property type="entry name" value="LPS_assembly_LptA"/>
    <property type="match status" value="1"/>
</dbReference>
<keyword evidence="7" id="KW-1185">Reference proteome</keyword>
<dbReference type="PANTHER" id="PTHR36504">
    <property type="entry name" value="LIPOPOLYSACCHARIDE EXPORT SYSTEM PROTEIN LPTA"/>
    <property type="match status" value="1"/>
</dbReference>
<evidence type="ECO:0000313" key="6">
    <source>
        <dbReference type="EMBL" id="GHF78656.1"/>
    </source>
</evidence>
<comment type="subcellular location">
    <subcellularLocation>
        <location evidence="4">Periplasm</location>
    </subcellularLocation>
</comment>
<feature type="domain" description="Organic solvent tolerance-like N-terminal" evidence="5">
    <location>
        <begin position="23"/>
        <end position="132"/>
    </location>
</feature>
<dbReference type="AlphaFoldDB" id="A0A919EH40"/>
<evidence type="ECO:0000313" key="7">
    <source>
        <dbReference type="Proteomes" id="UP000623842"/>
    </source>
</evidence>
<dbReference type="InterPro" id="IPR052037">
    <property type="entry name" value="LPS_export_LptA"/>
</dbReference>
<evidence type="ECO:0000256" key="2">
    <source>
        <dbReference type="ARBA" id="ARBA00022729"/>
    </source>
</evidence>
<keyword evidence="3 4" id="KW-0574">Periplasm</keyword>
<dbReference type="PANTHER" id="PTHR36504:SF1">
    <property type="entry name" value="LIPOPOLYSACCHARIDE EXPORT SYSTEM PROTEIN LPTA"/>
    <property type="match status" value="1"/>
</dbReference>
<keyword evidence="2" id="KW-0732">Signal</keyword>
<accession>A0A919EH40</accession>
<reference evidence="6" key="2">
    <citation type="submission" date="2020-09" db="EMBL/GenBank/DDBJ databases">
        <authorList>
            <person name="Sun Q."/>
            <person name="Kim S."/>
        </authorList>
    </citation>
    <scope>NUCLEOTIDE SEQUENCE</scope>
    <source>
        <strain evidence="6">KCTC 42731</strain>
    </source>
</reference>
<evidence type="ECO:0000256" key="1">
    <source>
        <dbReference type="ARBA" id="ARBA00022448"/>
    </source>
</evidence>
<organism evidence="6 7">
    <name type="scientific">Thalassotalea marina</name>
    <dbReference type="NCBI Taxonomy" id="1673741"/>
    <lineage>
        <taxon>Bacteria</taxon>
        <taxon>Pseudomonadati</taxon>
        <taxon>Pseudomonadota</taxon>
        <taxon>Gammaproteobacteria</taxon>
        <taxon>Alteromonadales</taxon>
        <taxon>Colwelliaceae</taxon>
        <taxon>Thalassotalea</taxon>
    </lineage>
</organism>
<dbReference type="EMBL" id="BNCK01000001">
    <property type="protein sequence ID" value="GHF78656.1"/>
    <property type="molecule type" value="Genomic_DNA"/>
</dbReference>
<dbReference type="InterPro" id="IPR014340">
    <property type="entry name" value="LptA"/>
</dbReference>
<comment type="subunit">
    <text evidence="4">Component of the lipopolysaccharide transport and assembly complex.</text>
</comment>
<dbReference type="GO" id="GO:0017089">
    <property type="term" value="F:glycolipid transfer activity"/>
    <property type="evidence" value="ECO:0007669"/>
    <property type="project" value="TreeGrafter"/>
</dbReference>
<dbReference type="InterPro" id="IPR005653">
    <property type="entry name" value="OstA-like_N"/>
</dbReference>
<reference evidence="6" key="1">
    <citation type="journal article" date="2014" name="Int. J. Syst. Evol. Microbiol.">
        <title>Complete genome sequence of Corynebacterium casei LMG S-19264T (=DSM 44701T), isolated from a smear-ripened cheese.</title>
        <authorList>
            <consortium name="US DOE Joint Genome Institute (JGI-PGF)"/>
            <person name="Walter F."/>
            <person name="Albersmeier A."/>
            <person name="Kalinowski J."/>
            <person name="Ruckert C."/>
        </authorList>
    </citation>
    <scope>NUCLEOTIDE SEQUENCE</scope>
    <source>
        <strain evidence="6">KCTC 42731</strain>
    </source>
</reference>
<evidence type="ECO:0000256" key="3">
    <source>
        <dbReference type="ARBA" id="ARBA00022764"/>
    </source>
</evidence>